<gene>
    <name evidence="17" type="ORF">LKD42_08930</name>
</gene>
<evidence type="ECO:0000256" key="3">
    <source>
        <dbReference type="ARBA" id="ARBA00012438"/>
    </source>
</evidence>
<dbReference type="SMART" id="SM00388">
    <property type="entry name" value="HisKA"/>
    <property type="match status" value="1"/>
</dbReference>
<proteinExistence type="predicted"/>
<comment type="subcellular location">
    <subcellularLocation>
        <location evidence="2">Cell membrane</location>
        <topology evidence="2">Multi-pass membrane protein</topology>
    </subcellularLocation>
</comment>
<dbReference type="SUPFAM" id="SSF158472">
    <property type="entry name" value="HAMP domain-like"/>
    <property type="match status" value="1"/>
</dbReference>
<dbReference type="PROSITE" id="PS50885">
    <property type="entry name" value="HAMP"/>
    <property type="match status" value="1"/>
</dbReference>
<evidence type="ECO:0000256" key="12">
    <source>
        <dbReference type="ARBA" id="ARBA00023012"/>
    </source>
</evidence>
<keyword evidence="12" id="KW-0902">Two-component regulatory system</keyword>
<keyword evidence="5" id="KW-0597">Phosphoprotein</keyword>
<dbReference type="EMBL" id="JAJEQE010000028">
    <property type="protein sequence ID" value="MCC2149378.1"/>
    <property type="molecule type" value="Genomic_DNA"/>
</dbReference>
<dbReference type="Pfam" id="PF00512">
    <property type="entry name" value="HisKA"/>
    <property type="match status" value="1"/>
</dbReference>
<reference evidence="17 18" key="1">
    <citation type="submission" date="2021-10" db="EMBL/GenBank/DDBJ databases">
        <title>Anaerobic single-cell dispensing facilitates the cultivation of human gut bacteria.</title>
        <authorList>
            <person name="Afrizal A."/>
        </authorList>
    </citation>
    <scope>NUCLEOTIDE SEQUENCE [LARGE SCALE GENOMIC DNA]</scope>
    <source>
        <strain evidence="17 18">CLA-AA-H246</strain>
    </source>
</reference>
<keyword evidence="11 14" id="KW-1133">Transmembrane helix</keyword>
<dbReference type="SMART" id="SM00304">
    <property type="entry name" value="HAMP"/>
    <property type="match status" value="1"/>
</dbReference>
<dbReference type="InterPro" id="IPR005467">
    <property type="entry name" value="His_kinase_dom"/>
</dbReference>
<evidence type="ECO:0000256" key="9">
    <source>
        <dbReference type="ARBA" id="ARBA00022777"/>
    </source>
</evidence>
<evidence type="ECO:0000256" key="4">
    <source>
        <dbReference type="ARBA" id="ARBA00022475"/>
    </source>
</evidence>
<keyword evidence="7 14" id="KW-0812">Transmembrane</keyword>
<dbReference type="SUPFAM" id="SSF55874">
    <property type="entry name" value="ATPase domain of HSP90 chaperone/DNA topoisomerase II/histidine kinase"/>
    <property type="match status" value="1"/>
</dbReference>
<keyword evidence="13 14" id="KW-0472">Membrane</keyword>
<keyword evidence="4" id="KW-1003">Cell membrane</keyword>
<dbReference type="Gene3D" id="1.10.287.130">
    <property type="match status" value="1"/>
</dbReference>
<evidence type="ECO:0000313" key="17">
    <source>
        <dbReference type="EMBL" id="MCC2149378.1"/>
    </source>
</evidence>
<evidence type="ECO:0000256" key="7">
    <source>
        <dbReference type="ARBA" id="ARBA00022692"/>
    </source>
</evidence>
<evidence type="ECO:0000256" key="11">
    <source>
        <dbReference type="ARBA" id="ARBA00022989"/>
    </source>
</evidence>
<dbReference type="Gene3D" id="3.30.565.10">
    <property type="entry name" value="Histidine kinase-like ATPase, C-terminal domain"/>
    <property type="match status" value="1"/>
</dbReference>
<evidence type="ECO:0000256" key="14">
    <source>
        <dbReference type="SAM" id="Phobius"/>
    </source>
</evidence>
<evidence type="ECO:0000256" key="1">
    <source>
        <dbReference type="ARBA" id="ARBA00000085"/>
    </source>
</evidence>
<comment type="caution">
    <text evidence="17">The sequence shown here is derived from an EMBL/GenBank/DDBJ whole genome shotgun (WGS) entry which is preliminary data.</text>
</comment>
<dbReference type="InterPro" id="IPR050398">
    <property type="entry name" value="HssS/ArlS-like"/>
</dbReference>
<feature type="transmembrane region" description="Helical" evidence="14">
    <location>
        <begin position="12"/>
        <end position="32"/>
    </location>
</feature>
<evidence type="ECO:0000256" key="2">
    <source>
        <dbReference type="ARBA" id="ARBA00004651"/>
    </source>
</evidence>
<feature type="transmembrane region" description="Helical" evidence="14">
    <location>
        <begin position="167"/>
        <end position="185"/>
    </location>
</feature>
<dbReference type="CDD" id="cd00082">
    <property type="entry name" value="HisKA"/>
    <property type="match status" value="1"/>
</dbReference>
<keyword evidence="10" id="KW-0067">ATP-binding</keyword>
<dbReference type="InterPro" id="IPR003661">
    <property type="entry name" value="HisK_dim/P_dom"/>
</dbReference>
<dbReference type="InterPro" id="IPR036097">
    <property type="entry name" value="HisK_dim/P_sf"/>
</dbReference>
<feature type="domain" description="HAMP" evidence="16">
    <location>
        <begin position="188"/>
        <end position="241"/>
    </location>
</feature>
<dbReference type="CDD" id="cd06225">
    <property type="entry name" value="HAMP"/>
    <property type="match status" value="1"/>
</dbReference>
<evidence type="ECO:0000256" key="10">
    <source>
        <dbReference type="ARBA" id="ARBA00022840"/>
    </source>
</evidence>
<dbReference type="InterPro" id="IPR004358">
    <property type="entry name" value="Sig_transdc_His_kin-like_C"/>
</dbReference>
<dbReference type="SMART" id="SM00387">
    <property type="entry name" value="HATPase_c"/>
    <property type="match status" value="1"/>
</dbReference>
<dbReference type="PANTHER" id="PTHR45528:SF1">
    <property type="entry name" value="SENSOR HISTIDINE KINASE CPXA"/>
    <property type="match status" value="1"/>
</dbReference>
<dbReference type="Gene3D" id="6.10.340.10">
    <property type="match status" value="1"/>
</dbReference>
<protein>
    <recommendedName>
        <fullName evidence="3">histidine kinase</fullName>
        <ecNumber evidence="3">2.7.13.3</ecNumber>
    </recommendedName>
</protein>
<organism evidence="17 18">
    <name type="scientific">Hominisplanchenecus faecis</name>
    <dbReference type="NCBI Taxonomy" id="2885351"/>
    <lineage>
        <taxon>Bacteria</taxon>
        <taxon>Bacillati</taxon>
        <taxon>Bacillota</taxon>
        <taxon>Clostridia</taxon>
        <taxon>Lachnospirales</taxon>
        <taxon>Lachnospiraceae</taxon>
        <taxon>Hominisplanchenecus</taxon>
    </lineage>
</organism>
<dbReference type="InterPro" id="IPR036890">
    <property type="entry name" value="HATPase_C_sf"/>
</dbReference>
<dbReference type="InterPro" id="IPR003660">
    <property type="entry name" value="HAMP_dom"/>
</dbReference>
<dbReference type="SUPFAM" id="SSF47384">
    <property type="entry name" value="Homodimeric domain of signal transducing histidine kinase"/>
    <property type="match status" value="1"/>
</dbReference>
<dbReference type="CDD" id="cd00075">
    <property type="entry name" value="HATPase"/>
    <property type="match status" value="1"/>
</dbReference>
<evidence type="ECO:0000313" key="18">
    <source>
        <dbReference type="Proteomes" id="UP001299235"/>
    </source>
</evidence>
<comment type="catalytic activity">
    <reaction evidence="1">
        <text>ATP + protein L-histidine = ADP + protein N-phospho-L-histidine.</text>
        <dbReference type="EC" id="2.7.13.3"/>
    </reaction>
</comment>
<accession>A0ABS8EW13</accession>
<dbReference type="RefSeq" id="WP_248835483.1">
    <property type="nucleotide sequence ID" value="NZ_JAJEQE010000028.1"/>
</dbReference>
<keyword evidence="9 17" id="KW-0418">Kinase</keyword>
<dbReference type="InterPro" id="IPR003594">
    <property type="entry name" value="HATPase_dom"/>
</dbReference>
<dbReference type="PANTHER" id="PTHR45528">
    <property type="entry name" value="SENSOR HISTIDINE KINASE CPXA"/>
    <property type="match status" value="1"/>
</dbReference>
<name>A0ABS8EW13_9FIRM</name>
<dbReference type="EC" id="2.7.13.3" evidence="3"/>
<evidence type="ECO:0000259" key="15">
    <source>
        <dbReference type="PROSITE" id="PS50109"/>
    </source>
</evidence>
<evidence type="ECO:0000256" key="6">
    <source>
        <dbReference type="ARBA" id="ARBA00022679"/>
    </source>
</evidence>
<keyword evidence="6" id="KW-0808">Transferase</keyword>
<dbReference type="Pfam" id="PF02518">
    <property type="entry name" value="HATPase_c"/>
    <property type="match status" value="1"/>
</dbReference>
<dbReference type="PROSITE" id="PS50109">
    <property type="entry name" value="HIS_KIN"/>
    <property type="match status" value="1"/>
</dbReference>
<keyword evidence="18" id="KW-1185">Reference proteome</keyword>
<evidence type="ECO:0000256" key="5">
    <source>
        <dbReference type="ARBA" id="ARBA00022553"/>
    </source>
</evidence>
<evidence type="ECO:0000256" key="13">
    <source>
        <dbReference type="ARBA" id="ARBA00023136"/>
    </source>
</evidence>
<keyword evidence="8" id="KW-0547">Nucleotide-binding</keyword>
<evidence type="ECO:0000259" key="16">
    <source>
        <dbReference type="PROSITE" id="PS50885"/>
    </source>
</evidence>
<feature type="domain" description="Histidine kinase" evidence="15">
    <location>
        <begin position="263"/>
        <end position="472"/>
    </location>
</feature>
<dbReference type="Pfam" id="PF00672">
    <property type="entry name" value="HAMP"/>
    <property type="match status" value="1"/>
</dbReference>
<dbReference type="GO" id="GO:0016301">
    <property type="term" value="F:kinase activity"/>
    <property type="evidence" value="ECO:0007669"/>
    <property type="project" value="UniProtKB-KW"/>
</dbReference>
<sequence length="472" mass="54957">MKQQKLRASMLLMELMFLLIVVGGSVLLYNMFAPAYYRQQKSRVIEKAYEEVKRMDLSAIGDEEMETLKSYEGQNLTFTIANKEMDPVYTTGSSQDNLYQDERQVHRNIVVYRKFFEKDPKVQFWNARGKETLWLFGRLKQGDERYFVCVKENVQKVYSALFYTEKFLLFVVVFSLLSGCAFMYWQSRRIAKPIEELSGVSQKLTERDFSVRAKNYGTYQEISVLAHNFNMMADEMQDYIQKLESSKDALERFNKMRNDFTANITHELKTPLAVISGQIELLQAMGDKVDQDYYFSSIREEVQKMSDMVGNLLNISSMEHELENVERQRLNLSETVEYMMLKYDALFHKKNLKIASEIEKDCRILGNREYIEQAAGNYIMNAFAHCGEGRHMKISLAKKDGKAVFGVYNDSEPLTDEEKRKIWEKYYQGEEQTGHSGLGLHIVKTVITMHGGTYGVDNRENGVCFWFSLPLV</sequence>
<evidence type="ECO:0000256" key="8">
    <source>
        <dbReference type="ARBA" id="ARBA00022741"/>
    </source>
</evidence>
<dbReference type="PRINTS" id="PR00344">
    <property type="entry name" value="BCTRLSENSOR"/>
</dbReference>
<dbReference type="Proteomes" id="UP001299235">
    <property type="component" value="Unassembled WGS sequence"/>
</dbReference>